<dbReference type="Proteomes" id="UP001295684">
    <property type="component" value="Unassembled WGS sequence"/>
</dbReference>
<evidence type="ECO:0000313" key="2">
    <source>
        <dbReference type="EMBL" id="CAI2363296.1"/>
    </source>
</evidence>
<keyword evidence="3" id="KW-1185">Reference proteome</keyword>
<gene>
    <name evidence="2" type="ORF">ECRASSUSDP1_LOCUS4626</name>
</gene>
<sequence length="86" mass="9725">MRVIILLFALVAVTLAKYQIGSGQQCYQCATEGSKICRDAIDPEVRHCCGEFEYSLDCGSWNDTQCSDQITDTSDYYLLKLEIILF</sequence>
<reference evidence="2" key="1">
    <citation type="submission" date="2023-07" db="EMBL/GenBank/DDBJ databases">
        <authorList>
            <consortium name="AG Swart"/>
            <person name="Singh M."/>
            <person name="Singh A."/>
            <person name="Seah K."/>
            <person name="Emmerich C."/>
        </authorList>
    </citation>
    <scope>NUCLEOTIDE SEQUENCE</scope>
    <source>
        <strain evidence="2">DP1</strain>
    </source>
</reference>
<feature type="signal peptide" evidence="1">
    <location>
        <begin position="1"/>
        <end position="16"/>
    </location>
</feature>
<feature type="chain" id="PRO_5041943020" evidence="1">
    <location>
        <begin position="17"/>
        <end position="86"/>
    </location>
</feature>
<accession>A0AAD1UAZ1</accession>
<proteinExistence type="predicted"/>
<comment type="caution">
    <text evidence="2">The sequence shown here is derived from an EMBL/GenBank/DDBJ whole genome shotgun (WGS) entry which is preliminary data.</text>
</comment>
<name>A0AAD1UAZ1_EUPCR</name>
<evidence type="ECO:0000313" key="3">
    <source>
        <dbReference type="Proteomes" id="UP001295684"/>
    </source>
</evidence>
<evidence type="ECO:0000256" key="1">
    <source>
        <dbReference type="SAM" id="SignalP"/>
    </source>
</evidence>
<keyword evidence="1" id="KW-0732">Signal</keyword>
<protein>
    <submittedName>
        <fullName evidence="2">Uncharacterized protein</fullName>
    </submittedName>
</protein>
<dbReference type="AlphaFoldDB" id="A0AAD1UAZ1"/>
<organism evidence="2 3">
    <name type="scientific">Euplotes crassus</name>
    <dbReference type="NCBI Taxonomy" id="5936"/>
    <lineage>
        <taxon>Eukaryota</taxon>
        <taxon>Sar</taxon>
        <taxon>Alveolata</taxon>
        <taxon>Ciliophora</taxon>
        <taxon>Intramacronucleata</taxon>
        <taxon>Spirotrichea</taxon>
        <taxon>Hypotrichia</taxon>
        <taxon>Euplotida</taxon>
        <taxon>Euplotidae</taxon>
        <taxon>Moneuplotes</taxon>
    </lineage>
</organism>
<dbReference type="EMBL" id="CAMPGE010004449">
    <property type="protein sequence ID" value="CAI2363296.1"/>
    <property type="molecule type" value="Genomic_DNA"/>
</dbReference>